<dbReference type="eggNOG" id="KOG1362">
    <property type="taxonomic scope" value="Eukaryota"/>
</dbReference>
<evidence type="ECO:0000256" key="7">
    <source>
        <dbReference type="SAM" id="MobiDB-lite"/>
    </source>
</evidence>
<dbReference type="KEGG" id="sre:PTSG_01948"/>
<evidence type="ECO:0000256" key="2">
    <source>
        <dbReference type="ARBA" id="ARBA00007168"/>
    </source>
</evidence>
<feature type="transmembrane region" description="Helical" evidence="6">
    <location>
        <begin position="205"/>
        <end position="222"/>
    </location>
</feature>
<feature type="transmembrane region" description="Helical" evidence="6">
    <location>
        <begin position="527"/>
        <end position="548"/>
    </location>
</feature>
<proteinExistence type="inferred from homology"/>
<dbReference type="OMA" id="KEEFYYG"/>
<evidence type="ECO:0000313" key="8">
    <source>
        <dbReference type="EMBL" id="EGD78975.1"/>
    </source>
</evidence>
<comment type="function">
    <text evidence="6">Choline transporter.</text>
</comment>
<dbReference type="FunCoup" id="F2TZF1">
    <property type="interactions" value="1382"/>
</dbReference>
<gene>
    <name evidence="8" type="ORF">PTSG_01948</name>
</gene>
<keyword evidence="5 6" id="KW-0472">Membrane</keyword>
<evidence type="ECO:0000256" key="1">
    <source>
        <dbReference type="ARBA" id="ARBA00004141"/>
    </source>
</evidence>
<feature type="transmembrane region" description="Helical" evidence="6">
    <location>
        <begin position="278"/>
        <end position="300"/>
    </location>
</feature>
<dbReference type="Proteomes" id="UP000007799">
    <property type="component" value="Unassembled WGS sequence"/>
</dbReference>
<dbReference type="Pfam" id="PF04515">
    <property type="entry name" value="Choline_transpo"/>
    <property type="match status" value="1"/>
</dbReference>
<name>F2TZF1_SALR5</name>
<dbReference type="EMBL" id="GL832957">
    <property type="protein sequence ID" value="EGD78975.1"/>
    <property type="molecule type" value="Genomic_DNA"/>
</dbReference>
<dbReference type="GeneID" id="16078526"/>
<evidence type="ECO:0000256" key="6">
    <source>
        <dbReference type="RuleBase" id="RU368066"/>
    </source>
</evidence>
<evidence type="ECO:0000256" key="3">
    <source>
        <dbReference type="ARBA" id="ARBA00022692"/>
    </source>
</evidence>
<dbReference type="GO" id="GO:0005886">
    <property type="term" value="C:plasma membrane"/>
    <property type="evidence" value="ECO:0007669"/>
    <property type="project" value="UniProtKB-SubCell"/>
</dbReference>
<accession>F2TZF1</accession>
<feature type="region of interest" description="Disordered" evidence="7">
    <location>
        <begin position="1"/>
        <end position="24"/>
    </location>
</feature>
<feature type="transmembrane region" description="Helical" evidence="6">
    <location>
        <begin position="321"/>
        <end position="341"/>
    </location>
</feature>
<keyword evidence="4 6" id="KW-1133">Transmembrane helix</keyword>
<evidence type="ECO:0000313" key="9">
    <source>
        <dbReference type="Proteomes" id="UP000007799"/>
    </source>
</evidence>
<keyword evidence="3 6" id="KW-0812">Transmembrane</keyword>
<dbReference type="InParanoid" id="F2TZF1"/>
<dbReference type="PANTHER" id="PTHR12385:SF96">
    <property type="entry name" value="CHOLINE TRANSPORTER-LIKE PROTEIN"/>
    <property type="match status" value="1"/>
</dbReference>
<sequence>MGCCGGGGSSVEPAGQPRATTPGPYKKRSCTDILFLALFLAFWAGMIGIAYVAYTEGDPERLISGTDSFGNVCGRNNSNQVINSTNSGLDMTNRSFVFFYNSGNSDALRLCVSACPEVTTDFSSSEYCVSEAPYTFLSADEGKVSDADFNIDASGCPTTDASSYVSVLSRCVAVDLSTFAASSYFQDGEVVSQVVDDLDQAWRPMLYLCLVAVFIALLMILLMSCFASILIWVTYVLSFVCCIGAIAYMWYRWHELDQAYNDTPVSQRLQSEKDNVNFYFNGGIVVSIVCGIILLILLVLRSRLALLVALFKEAGRAIRKMPAMLLFPFSTFVIVMLDIAYFVGVYVFLYTAGTAEATAIGHVSYKSNNTLVYMQWYHVFGFLWAVQLAFAIQEFTLAGAVSRWYFSSNKSDLGWPIFASLKNAFRYHLGSLALGAMIIALVQLARIILAYVQAKLQGRSGPVVDILLKCCSCCLWCMEKVLKYINRNAYIEIAIYGYSFCKGAREAFSTLLRNALRVATINSVGSFVLLLSKLVVVASVGFGSLYWFEQTLNLTYPAVPVFVVCIVAWIISTIFTGVYDMTIDTVFLCFAEDSERNDGSVSRPLYASTNLLKFMDSAKVAEQKKQRKQQTPTQAFSSGE</sequence>
<dbReference type="AlphaFoldDB" id="F2TZF1"/>
<feature type="transmembrane region" description="Helical" evidence="6">
    <location>
        <begin position="425"/>
        <end position="449"/>
    </location>
</feature>
<reference evidence="8" key="1">
    <citation type="submission" date="2009-08" db="EMBL/GenBank/DDBJ databases">
        <title>Annotation of Salpingoeca rosetta.</title>
        <authorList>
            <consortium name="The Broad Institute Genome Sequencing Platform"/>
            <person name="Russ C."/>
            <person name="Cuomo C."/>
            <person name="Burger G."/>
            <person name="Gray M.W."/>
            <person name="Holland P.W.H."/>
            <person name="King N."/>
            <person name="Lang F.B.F."/>
            <person name="Roger A.J."/>
            <person name="Ruiz-Trillo I."/>
            <person name="Young S.K."/>
            <person name="Zeng Q."/>
            <person name="Gargeya S."/>
            <person name="Alvarado L."/>
            <person name="Berlin A."/>
            <person name="Chapman S.B."/>
            <person name="Chen Z."/>
            <person name="Freedman E."/>
            <person name="Gellesch M."/>
            <person name="Goldberg J."/>
            <person name="Griggs A."/>
            <person name="Gujja S."/>
            <person name="Heilman E."/>
            <person name="Heiman D."/>
            <person name="Howarth C."/>
            <person name="Mehta T."/>
            <person name="Neiman D."/>
            <person name="Pearson M."/>
            <person name="Roberts A."/>
            <person name="Saif S."/>
            <person name="Shea T."/>
            <person name="Shenoy N."/>
            <person name="Sisk P."/>
            <person name="Stolte C."/>
            <person name="Sykes S."/>
            <person name="White J."/>
            <person name="Yandava C."/>
            <person name="Haas B."/>
            <person name="Nusbaum C."/>
            <person name="Birren B."/>
        </authorList>
    </citation>
    <scope>NUCLEOTIDE SEQUENCE [LARGE SCALE GENOMIC DNA]</scope>
    <source>
        <strain evidence="8">ATCC 50818</strain>
    </source>
</reference>
<feature type="transmembrane region" description="Helical" evidence="6">
    <location>
        <begin position="33"/>
        <end position="54"/>
    </location>
</feature>
<keyword evidence="9" id="KW-1185">Reference proteome</keyword>
<feature type="transmembrane region" description="Helical" evidence="6">
    <location>
        <begin position="554"/>
        <end position="578"/>
    </location>
</feature>
<comment type="similarity">
    <text evidence="2 6">Belongs to the CTL (choline transporter-like) family.</text>
</comment>
<dbReference type="OrthoDB" id="420519at2759"/>
<dbReference type="PANTHER" id="PTHR12385">
    <property type="entry name" value="CHOLINE TRANSPORTER-LIKE (SLC FAMILY 44)"/>
    <property type="match status" value="1"/>
</dbReference>
<evidence type="ECO:0000256" key="4">
    <source>
        <dbReference type="ARBA" id="ARBA00022989"/>
    </source>
</evidence>
<dbReference type="InterPro" id="IPR007603">
    <property type="entry name" value="Choline_transptr-like"/>
</dbReference>
<protein>
    <recommendedName>
        <fullName evidence="6">Choline transporter-like protein</fullName>
    </recommendedName>
</protein>
<dbReference type="GO" id="GO:0022857">
    <property type="term" value="F:transmembrane transporter activity"/>
    <property type="evidence" value="ECO:0007669"/>
    <property type="project" value="UniProtKB-UniRule"/>
</dbReference>
<comment type="subcellular location">
    <subcellularLocation>
        <location evidence="6">Cell membrane</location>
        <topology evidence="6">Multi-pass membrane protein</topology>
    </subcellularLocation>
    <subcellularLocation>
        <location evidence="1">Membrane</location>
        <topology evidence="1">Multi-pass membrane protein</topology>
    </subcellularLocation>
</comment>
<evidence type="ECO:0000256" key="5">
    <source>
        <dbReference type="ARBA" id="ARBA00023136"/>
    </source>
</evidence>
<organism evidence="9">
    <name type="scientific">Salpingoeca rosetta (strain ATCC 50818 / BSB-021)</name>
    <dbReference type="NCBI Taxonomy" id="946362"/>
    <lineage>
        <taxon>Eukaryota</taxon>
        <taxon>Choanoflagellata</taxon>
        <taxon>Craspedida</taxon>
        <taxon>Salpingoecidae</taxon>
        <taxon>Salpingoeca</taxon>
    </lineage>
</organism>
<feature type="transmembrane region" description="Helical" evidence="6">
    <location>
        <begin position="229"/>
        <end position="251"/>
    </location>
</feature>
<dbReference type="RefSeq" id="XP_004997931.1">
    <property type="nucleotide sequence ID" value="XM_004997874.1"/>
</dbReference>
<feature type="transmembrane region" description="Helical" evidence="6">
    <location>
        <begin position="377"/>
        <end position="405"/>
    </location>
</feature>